<proteinExistence type="predicted"/>
<reference evidence="2" key="1">
    <citation type="submission" date="2020-04" db="EMBL/GenBank/DDBJ databases">
        <title>Comparative genomics of oral phylogroup-2 Treponema strains.</title>
        <authorList>
            <person name="Zeng H."/>
            <person name="Chan Y.K."/>
            <person name="Watt R.M."/>
        </authorList>
    </citation>
    <scope>NUCLEOTIDE SEQUENCE</scope>
    <source>
        <strain evidence="2">OMZ 905</strain>
    </source>
</reference>
<dbReference type="Pfam" id="PF20813">
    <property type="entry name" value="FhbB"/>
    <property type="match status" value="1"/>
</dbReference>
<dbReference type="Gene3D" id="6.10.250.2300">
    <property type="match status" value="1"/>
</dbReference>
<dbReference type="EMBL" id="CP051635">
    <property type="protein sequence ID" value="UTD01203.1"/>
    <property type="molecule type" value="Genomic_DNA"/>
</dbReference>
<evidence type="ECO:0000313" key="2">
    <source>
        <dbReference type="EMBL" id="UTD01203.1"/>
    </source>
</evidence>
<dbReference type="AlphaFoldDB" id="A0A9Q9EXQ2"/>
<dbReference type="PROSITE" id="PS51257">
    <property type="entry name" value="PROKAR_LIPOPROTEIN"/>
    <property type="match status" value="1"/>
</dbReference>
<name>A0A9Q9EXQ2_TREDN</name>
<organism evidence="2 3">
    <name type="scientific">Treponema denticola</name>
    <dbReference type="NCBI Taxonomy" id="158"/>
    <lineage>
        <taxon>Bacteria</taxon>
        <taxon>Pseudomonadati</taxon>
        <taxon>Spirochaetota</taxon>
        <taxon>Spirochaetia</taxon>
        <taxon>Spirochaetales</taxon>
        <taxon>Treponemataceae</taxon>
        <taxon>Treponema</taxon>
    </lineage>
</organism>
<feature type="domain" description="Factor H binding protein B" evidence="1">
    <location>
        <begin position="33"/>
        <end position="105"/>
    </location>
</feature>
<dbReference type="Proteomes" id="UP001056981">
    <property type="component" value="Chromosome"/>
</dbReference>
<accession>A0A9Q9EXQ2</accession>
<evidence type="ECO:0000313" key="3">
    <source>
        <dbReference type="Proteomes" id="UP001056981"/>
    </source>
</evidence>
<evidence type="ECO:0000259" key="1">
    <source>
        <dbReference type="Pfam" id="PF20813"/>
    </source>
</evidence>
<dbReference type="InterPro" id="IPR049380">
    <property type="entry name" value="FhbB_dom_sf"/>
</dbReference>
<dbReference type="InterPro" id="IPR049379">
    <property type="entry name" value="FhbB_dom"/>
</dbReference>
<sequence length="107" mass="12210">MKRNINVLMGAFLAISMLVLFSSCTQPGWIVLDKEQQLIYSSFIVELTGEVQREEMSAVDIEEKLETYNKALKVFKFRIVDTKAGTNVPKGSTYAYLKKRFLPAKLK</sequence>
<gene>
    <name evidence="2" type="ORF">E4N86_11125</name>
</gene>
<dbReference type="RefSeq" id="WP_253699312.1">
    <property type="nucleotide sequence ID" value="NZ_CP051522.1"/>
</dbReference>
<protein>
    <recommendedName>
        <fullName evidence="1">Factor H binding protein B domain-containing protein</fullName>
    </recommendedName>
</protein>